<dbReference type="GO" id="GO:0016706">
    <property type="term" value="F:2-oxoglutarate-dependent dioxygenase activity"/>
    <property type="evidence" value="ECO:0007669"/>
    <property type="project" value="InterPro"/>
</dbReference>
<dbReference type="PANTHER" id="PTHR47510:SF3">
    <property type="entry name" value="ENDO_EXONUCLEASE_PHOSPHATASE DOMAIN-CONTAINING PROTEIN"/>
    <property type="match status" value="1"/>
</dbReference>
<accession>A0AA47P6W7</accession>
<dbReference type="SUPFAM" id="SSF56672">
    <property type="entry name" value="DNA/RNA polymerases"/>
    <property type="match status" value="1"/>
</dbReference>
<protein>
    <submittedName>
        <fullName evidence="4">RNA-directed DNA polymerase from transposon BS</fullName>
    </submittedName>
</protein>
<gene>
    <name evidence="4" type="primary">RTase_44</name>
    <name evidence="4" type="ORF">N1851_005024</name>
</gene>
<evidence type="ECO:0000313" key="4">
    <source>
        <dbReference type="EMBL" id="KAK0153291.1"/>
    </source>
</evidence>
<sequence>MLADQILCVERSNPDYLVIVLGDFNKGNLTHDLPKYRQVIKCPTRGENILDHCYTTVRDAYHAVPRAALGHSDHVMVHLIPAYRQELKLCKPVVRTSRKWTSEAVEVLQLCLDSTDWDVFRTATNSLNEYTEAVTSYISFCEDCCVPSRTRVSYNNDKPWFTAKLRRLRLDKEEAFRSGDKDRFKEAKYKLLQHQFSANDSASVWKGLRQITIYKPKAPHSINDQRLANDLNEFHCRFERQRDSLATIPHDSSQQLQLHSPPPTPPPTSVTTLSIHERDVNKLFRRQNPWKAAGPDSVSPSTLKHCTDQLSPVFTDIFNTSLETCHVPACFKTSTINPVSKKPRTTGLSDFRPVTLTSVVMKSFERLVLSHLKDITDPFLDPLQFAYRAKRSVDDAVNLALHYILQHLDSAGTYARFLCVDFSSAFNTIIPALLQVKLSQLSVPDSTCRWITDFLSDRKQHVKLGKHVSSSQSISTGSPQGCVLSPLLFSLYTNSCTSSRQSVKLLKFSDDTTLIGLISDGDESAYRWEADHLVTWCHQNNLELNTLKTVEMVVDFRKNSAPPAPITLCDSTIDTVESFRFLGTIISQDLKWELNISTLIKKAQQRMYFLRQLKKFNLPRTMMVHFYSSIIESILTSSITIWYAAATAKDKGRLQRVIRSAEKVIGCNLPSLQDLYTSRTLRRVGKIVADPSHPGHKLFETLPSGRRLRSIRTKTSRHTNSFFPSATSLINKART</sequence>
<dbReference type="AlphaFoldDB" id="A0AA47P6W7"/>
<feature type="domain" description="Reverse transcriptase" evidence="3">
    <location>
        <begin position="320"/>
        <end position="586"/>
    </location>
</feature>
<keyword evidence="2" id="KW-0472">Membrane</keyword>
<proteinExistence type="predicted"/>
<evidence type="ECO:0000259" key="3">
    <source>
        <dbReference type="PROSITE" id="PS50878"/>
    </source>
</evidence>
<keyword evidence="4" id="KW-0695">RNA-directed DNA polymerase</keyword>
<keyword evidence="2" id="KW-1133">Transmembrane helix</keyword>
<evidence type="ECO:0000313" key="5">
    <source>
        <dbReference type="Proteomes" id="UP001174136"/>
    </source>
</evidence>
<keyword evidence="2" id="KW-0812">Transmembrane</keyword>
<keyword evidence="4" id="KW-0808">Transferase</keyword>
<comment type="caution">
    <text evidence="4">The sequence shown here is derived from an EMBL/GenBank/DDBJ whole genome shotgun (WGS) entry which is preliminary data.</text>
</comment>
<dbReference type="PANTHER" id="PTHR47510">
    <property type="entry name" value="REVERSE TRANSCRIPTASE DOMAIN-CONTAINING PROTEIN"/>
    <property type="match status" value="1"/>
</dbReference>
<dbReference type="Pfam" id="PF00078">
    <property type="entry name" value="RVT_1"/>
    <property type="match status" value="1"/>
</dbReference>
<feature type="transmembrane region" description="Helical" evidence="2">
    <location>
        <begin position="624"/>
        <end position="646"/>
    </location>
</feature>
<keyword evidence="4" id="KW-0548">Nucleotidyltransferase</keyword>
<dbReference type="PROSITE" id="PS50878">
    <property type="entry name" value="RT_POL"/>
    <property type="match status" value="1"/>
</dbReference>
<dbReference type="EMBL" id="JAOPHQ010000855">
    <property type="protein sequence ID" value="KAK0153291.1"/>
    <property type="molecule type" value="Genomic_DNA"/>
</dbReference>
<reference evidence="4" key="1">
    <citation type="journal article" date="2023" name="Front. Mar. Sci.">
        <title>A new Merluccius polli reference genome to investigate the effects of global change in West African waters.</title>
        <authorList>
            <person name="Mateo J.L."/>
            <person name="Blanco-Fernandez C."/>
            <person name="Garcia-Vazquez E."/>
            <person name="Machado-Schiaffino G."/>
        </authorList>
    </citation>
    <scope>NUCLEOTIDE SEQUENCE</scope>
    <source>
        <strain evidence="4">C29</strain>
        <tissue evidence="4">Fin</tissue>
    </source>
</reference>
<evidence type="ECO:0000256" key="1">
    <source>
        <dbReference type="SAM" id="MobiDB-lite"/>
    </source>
</evidence>
<dbReference type="InterPro" id="IPR043502">
    <property type="entry name" value="DNA/RNA_pol_sf"/>
</dbReference>
<dbReference type="GO" id="GO:0008168">
    <property type="term" value="F:methyltransferase activity"/>
    <property type="evidence" value="ECO:0007669"/>
    <property type="project" value="InterPro"/>
</dbReference>
<dbReference type="GO" id="GO:0003964">
    <property type="term" value="F:RNA-directed DNA polymerase activity"/>
    <property type="evidence" value="ECO:0007669"/>
    <property type="project" value="UniProtKB-KW"/>
</dbReference>
<dbReference type="Pfam" id="PF09004">
    <property type="entry name" value="ALKBH8_N"/>
    <property type="match status" value="1"/>
</dbReference>
<name>A0AA47P6W7_MERPO</name>
<dbReference type="CDD" id="cd01650">
    <property type="entry name" value="RT_nLTR_like"/>
    <property type="match status" value="1"/>
</dbReference>
<dbReference type="InterPro" id="IPR000477">
    <property type="entry name" value="RT_dom"/>
</dbReference>
<keyword evidence="5" id="KW-1185">Reference proteome</keyword>
<evidence type="ECO:0000256" key="2">
    <source>
        <dbReference type="SAM" id="Phobius"/>
    </source>
</evidence>
<organism evidence="4 5">
    <name type="scientific">Merluccius polli</name>
    <name type="common">Benguela hake</name>
    <name type="synonym">Merluccius cadenati</name>
    <dbReference type="NCBI Taxonomy" id="89951"/>
    <lineage>
        <taxon>Eukaryota</taxon>
        <taxon>Metazoa</taxon>
        <taxon>Chordata</taxon>
        <taxon>Craniata</taxon>
        <taxon>Vertebrata</taxon>
        <taxon>Euteleostomi</taxon>
        <taxon>Actinopterygii</taxon>
        <taxon>Neopterygii</taxon>
        <taxon>Teleostei</taxon>
        <taxon>Neoteleostei</taxon>
        <taxon>Acanthomorphata</taxon>
        <taxon>Zeiogadaria</taxon>
        <taxon>Gadariae</taxon>
        <taxon>Gadiformes</taxon>
        <taxon>Gadoidei</taxon>
        <taxon>Merlucciidae</taxon>
        <taxon>Merluccius</taxon>
    </lineage>
</organism>
<feature type="region of interest" description="Disordered" evidence="1">
    <location>
        <begin position="250"/>
        <end position="271"/>
    </location>
</feature>
<dbReference type="InterPro" id="IPR015095">
    <property type="entry name" value="AlkB_hom8_N"/>
</dbReference>
<dbReference type="Proteomes" id="UP001174136">
    <property type="component" value="Unassembled WGS sequence"/>
</dbReference>